<dbReference type="Gene3D" id="3.40.50.12780">
    <property type="entry name" value="N-terminal domain of ligase-like"/>
    <property type="match status" value="1"/>
</dbReference>
<dbReference type="RefSeq" id="WP_344557123.1">
    <property type="nucleotide sequence ID" value="NZ_BAAANS010000057.1"/>
</dbReference>
<evidence type="ECO:0000259" key="2">
    <source>
        <dbReference type="Pfam" id="PF00501"/>
    </source>
</evidence>
<name>A0ABP5JLM5_9ACTN</name>
<reference evidence="4" key="1">
    <citation type="journal article" date="2019" name="Int. J. Syst. Evol. Microbiol.">
        <title>The Global Catalogue of Microorganisms (GCM) 10K type strain sequencing project: providing services to taxonomists for standard genome sequencing and annotation.</title>
        <authorList>
            <consortium name="The Broad Institute Genomics Platform"/>
            <consortium name="The Broad Institute Genome Sequencing Center for Infectious Disease"/>
            <person name="Wu L."/>
            <person name="Ma J."/>
        </authorList>
    </citation>
    <scope>NUCLEOTIDE SEQUENCE [LARGE SCALE GENOMIC DNA]</scope>
    <source>
        <strain evidence="4">JCM 14559</strain>
    </source>
</reference>
<dbReference type="Pfam" id="PF00501">
    <property type="entry name" value="AMP-binding"/>
    <property type="match status" value="1"/>
</dbReference>
<proteinExistence type="inferred from homology"/>
<evidence type="ECO:0000313" key="4">
    <source>
        <dbReference type="Proteomes" id="UP001500897"/>
    </source>
</evidence>
<dbReference type="PANTHER" id="PTHR22754:SF32">
    <property type="entry name" value="DISCO-INTERACTING PROTEIN 2"/>
    <property type="match status" value="1"/>
</dbReference>
<dbReference type="Gene3D" id="3.30.300.30">
    <property type="match status" value="1"/>
</dbReference>
<feature type="domain" description="AMP-dependent synthetase/ligase" evidence="2">
    <location>
        <begin position="30"/>
        <end position="406"/>
    </location>
</feature>
<dbReference type="InterPro" id="IPR000873">
    <property type="entry name" value="AMP-dep_synth/lig_dom"/>
</dbReference>
<keyword evidence="4" id="KW-1185">Reference proteome</keyword>
<protein>
    <recommendedName>
        <fullName evidence="2">AMP-dependent synthetase/ligase domain-containing protein</fullName>
    </recommendedName>
</protein>
<dbReference type="InterPro" id="IPR042099">
    <property type="entry name" value="ANL_N_sf"/>
</dbReference>
<dbReference type="InterPro" id="IPR045851">
    <property type="entry name" value="AMP-bd_C_sf"/>
</dbReference>
<dbReference type="SUPFAM" id="SSF56801">
    <property type="entry name" value="Acetyl-CoA synthetase-like"/>
    <property type="match status" value="1"/>
</dbReference>
<dbReference type="InterPro" id="IPR020845">
    <property type="entry name" value="AMP-binding_CS"/>
</dbReference>
<dbReference type="EMBL" id="BAAANS010000057">
    <property type="protein sequence ID" value="GAA2117182.1"/>
    <property type="molecule type" value="Genomic_DNA"/>
</dbReference>
<gene>
    <name evidence="3" type="ORF">GCM10009759_63350</name>
</gene>
<dbReference type="Proteomes" id="UP001500897">
    <property type="component" value="Unassembled WGS sequence"/>
</dbReference>
<dbReference type="PANTHER" id="PTHR22754">
    <property type="entry name" value="DISCO-INTERACTING PROTEIN 2 DIP2 -RELATED"/>
    <property type="match status" value="1"/>
</dbReference>
<comment type="caution">
    <text evidence="3">The sequence shown here is derived from an EMBL/GenBank/DDBJ whole genome shotgun (WGS) entry which is preliminary data.</text>
</comment>
<dbReference type="PROSITE" id="PS00455">
    <property type="entry name" value="AMP_BINDING"/>
    <property type="match status" value="1"/>
</dbReference>
<accession>A0ABP5JLM5</accession>
<comment type="similarity">
    <text evidence="1">Belongs to the ATP-dependent AMP-binding enzyme family.</text>
</comment>
<evidence type="ECO:0000313" key="3">
    <source>
        <dbReference type="EMBL" id="GAA2117182.1"/>
    </source>
</evidence>
<organism evidence="3 4">
    <name type="scientific">Kitasatospora saccharophila</name>
    <dbReference type="NCBI Taxonomy" id="407973"/>
    <lineage>
        <taxon>Bacteria</taxon>
        <taxon>Bacillati</taxon>
        <taxon>Actinomycetota</taxon>
        <taxon>Actinomycetes</taxon>
        <taxon>Kitasatosporales</taxon>
        <taxon>Streptomycetaceae</taxon>
        <taxon>Kitasatospora</taxon>
    </lineage>
</organism>
<sequence>MRVLDWADNPSADRGIHFFQNDQGWIFRPYSELAGQAAAVAALLIEEGAAPGDVVSLLISEVEDFVPAFLGVMMAGLTPSPIASPVTFQGVGQYAVHVAELVKTAGSALLLADADLVEVAAQAALAAGRGRAVALPPLASLPAAEVLRRAEPELALLQFTSGSSGVPKGVKVSPENLAENVAAIHGWLGITPEDSVSSWLPMYHDMGLVGTFLGSVVAQIDLWLLTPLEFIRSPLRWLETHGSYGATVTTAPNFGYAYTARRVRPEQLSGMDFSRWRVAMNGAERIVPRAAADFAALLGPQGFRPEVFAPCYGLAESTLAVTGVRPGSGARAVRLTGGLRIGAPVTVTEQGVLGTALEEDGPAWLTSCGAPVPGATVEIVDEDGGALPDGAFGEIRVRGASVALGYQSLQTGASANFTADGLRTGDSGFLLDGELYVVGRVGDSLKVRGRKVHAEDVEAALTAVPGIPVGRCAVALGAGEDSLHAVVLIEAAGDQWLEPATAVLRSATDETVKATVLRVQRGGIPRTSSGKPRRRLIWRQYQDGELVGDLLHGELPTAVA</sequence>
<evidence type="ECO:0000256" key="1">
    <source>
        <dbReference type="ARBA" id="ARBA00006432"/>
    </source>
</evidence>